<reference evidence="5 7" key="2">
    <citation type="submission" date="2007-04" db="EMBL/GenBank/DDBJ databases">
        <title>Draft genome sequence of Ruminococcus torques (ATCC 27756).</title>
        <authorList>
            <person name="Sudarsanam P."/>
            <person name="Ley R."/>
            <person name="Guruge J."/>
            <person name="Turnbaugh P.J."/>
            <person name="Mahowald M."/>
            <person name="Liep D."/>
            <person name="Gordon J."/>
        </authorList>
    </citation>
    <scope>NUCLEOTIDE SEQUENCE [LARGE SCALE GENOMIC DNA]</scope>
    <source>
        <strain evidence="5 7">ATCC 27756</strain>
    </source>
</reference>
<dbReference type="AlphaFoldDB" id="A5KII4"/>
<reference evidence="5 7" key="1">
    <citation type="submission" date="2007-03" db="EMBL/GenBank/DDBJ databases">
        <authorList>
            <person name="Fulton L."/>
            <person name="Clifton S."/>
            <person name="Fulton B."/>
            <person name="Xu J."/>
            <person name="Minx P."/>
            <person name="Pepin K.H."/>
            <person name="Johnson M."/>
            <person name="Thiruvilangam P."/>
            <person name="Bhonagiri V."/>
            <person name="Nash W.E."/>
            <person name="Mardis E.R."/>
            <person name="Wilson R.K."/>
        </authorList>
    </citation>
    <scope>NUCLEOTIDE SEQUENCE [LARGE SCALE GENOMIC DNA]</scope>
    <source>
        <strain evidence="5 7">ATCC 27756</strain>
    </source>
</reference>
<dbReference type="NCBIfam" id="NF033563">
    <property type="entry name" value="transpos_IS30"/>
    <property type="match status" value="1"/>
</dbReference>
<evidence type="ECO:0000259" key="2">
    <source>
        <dbReference type="Pfam" id="PF13936"/>
    </source>
</evidence>
<dbReference type="InterPro" id="IPR012337">
    <property type="entry name" value="RNaseH-like_sf"/>
</dbReference>
<evidence type="ECO:0000313" key="5">
    <source>
        <dbReference type="EMBL" id="EDK25137.1"/>
    </source>
</evidence>
<dbReference type="InterPro" id="IPR025246">
    <property type="entry name" value="IS30-like_HTH"/>
</dbReference>
<dbReference type="EMBL" id="AAVP02000009">
    <property type="protein sequence ID" value="EDK23960.1"/>
    <property type="molecule type" value="Genomic_DNA"/>
</dbReference>
<dbReference type="SUPFAM" id="SSF53098">
    <property type="entry name" value="Ribonuclease H-like"/>
    <property type="match status" value="1"/>
</dbReference>
<dbReference type="GO" id="GO:0005829">
    <property type="term" value="C:cytosol"/>
    <property type="evidence" value="ECO:0007669"/>
    <property type="project" value="TreeGrafter"/>
</dbReference>
<dbReference type="EMBL" id="AAVP02000001">
    <property type="protein sequence ID" value="EDK25733.1"/>
    <property type="molecule type" value="Genomic_DNA"/>
</dbReference>
<dbReference type="GO" id="GO:0006310">
    <property type="term" value="P:DNA recombination"/>
    <property type="evidence" value="ECO:0007669"/>
    <property type="project" value="UniProtKB-KW"/>
</dbReference>
<evidence type="ECO:0000313" key="6">
    <source>
        <dbReference type="EMBL" id="EDK25733.1"/>
    </source>
</evidence>
<dbReference type="RefSeq" id="WP_004845211.1">
    <property type="nucleotide sequence ID" value="NZ_DS264345.1"/>
</dbReference>
<dbReference type="GeneID" id="97330601"/>
<dbReference type="EMBL" id="AAVP02000001">
    <property type="protein sequence ID" value="EDK25137.1"/>
    <property type="molecule type" value="Genomic_DNA"/>
</dbReference>
<organism evidence="5 7">
    <name type="scientific">[Ruminococcus] torques ATCC 27756</name>
    <dbReference type="NCBI Taxonomy" id="411460"/>
    <lineage>
        <taxon>Bacteria</taxon>
        <taxon>Bacillati</taxon>
        <taxon>Bacillota</taxon>
        <taxon>Clostridia</taxon>
        <taxon>Lachnospirales</taxon>
        <taxon>Lachnospiraceae</taxon>
        <taxon>Mediterraneibacter</taxon>
    </lineage>
</organism>
<dbReference type="GO" id="GO:0004803">
    <property type="term" value="F:transposase activity"/>
    <property type="evidence" value="ECO:0007669"/>
    <property type="project" value="TreeGrafter"/>
</dbReference>
<comment type="caution">
    <text evidence="5">The sequence shown here is derived from an EMBL/GenBank/DDBJ whole genome shotgun (WGS) entry which is preliminary data.</text>
</comment>
<protein>
    <recommendedName>
        <fullName evidence="2">Transposase IS30-like HTH domain-containing protein</fullName>
    </recommendedName>
</protein>
<evidence type="ECO:0000313" key="4">
    <source>
        <dbReference type="EMBL" id="EDK23960.1"/>
    </source>
</evidence>
<evidence type="ECO:0000256" key="1">
    <source>
        <dbReference type="ARBA" id="ARBA00023172"/>
    </source>
</evidence>
<dbReference type="EMBL" id="AAVP02000014">
    <property type="protein sequence ID" value="EDK23533.1"/>
    <property type="molecule type" value="Genomic_DNA"/>
</dbReference>
<dbReference type="InterPro" id="IPR036397">
    <property type="entry name" value="RNaseH_sf"/>
</dbReference>
<dbReference type="GO" id="GO:0032196">
    <property type="term" value="P:transposition"/>
    <property type="evidence" value="ECO:0007669"/>
    <property type="project" value="TreeGrafter"/>
</dbReference>
<dbReference type="PANTHER" id="PTHR10948:SF23">
    <property type="entry name" value="TRANSPOSASE INSI FOR INSERTION SEQUENCE ELEMENT IS30A-RELATED"/>
    <property type="match status" value="1"/>
</dbReference>
<feature type="domain" description="Transposase IS30-like HTH" evidence="2">
    <location>
        <begin position="9"/>
        <end position="51"/>
    </location>
</feature>
<evidence type="ECO:0000313" key="7">
    <source>
        <dbReference type="Proteomes" id="UP000003577"/>
    </source>
</evidence>
<sequence>MCKSIPGNQKHMTMDQRIIIEKRLDQGNSLHSIALQLGKDPTTISKEIKKHRTIQEHSHFNESKNKCALIKDCKKKNICEIYAPICKRMCKLCNHCNSHCDDFIPRSYHCSKLDKAPFVCNACSKKSGCRLDKAYYRATIAHREYRTVLIESRTGINISPEDLIRLDELVSPLIMQGQSPYMILQNHPEIPYSEKTLYNYIESGALSVKNIDLPKKVKYKLRSSGSSELVDKTIYEGRTYKDFQAFLKEFPDTRVTEMDTVLGCEGSHKVLLTFHFSECSFMMAYLLDSKESDHIKNVFDSIEHAIGTFSFASAFSLILTDRGGEFQIPDALECGEDNLIRTSIYYCDPMCSWQKPHCEKNHEYIRKICPKGTSFDDYSQKEINLMMSHINSTPRQSLGGLSPMALAKIMLPHELLNFFALTEIPADEIVLTPALLKK</sequence>
<dbReference type="PANTHER" id="PTHR10948">
    <property type="entry name" value="TRANSPOSASE"/>
    <property type="match status" value="1"/>
</dbReference>
<gene>
    <name evidence="5" type="ORF">RUMTOR_00029</name>
    <name evidence="6" type="ORF">RUMTOR_00629</name>
    <name evidence="4" type="ORF">RUMTOR_01847</name>
    <name evidence="3" type="ORF">RUMTOR_02378</name>
</gene>
<dbReference type="PaxDb" id="411460-RUMTOR_00029"/>
<proteinExistence type="predicted"/>
<dbReference type="GO" id="GO:0003676">
    <property type="term" value="F:nucleic acid binding"/>
    <property type="evidence" value="ECO:0007669"/>
    <property type="project" value="InterPro"/>
</dbReference>
<keyword evidence="1" id="KW-0233">DNA recombination</keyword>
<dbReference type="HOGENOM" id="CLU_046274_0_0_9"/>
<dbReference type="InterPro" id="IPR051917">
    <property type="entry name" value="Transposase-Integrase"/>
</dbReference>
<dbReference type="Gene3D" id="3.30.420.10">
    <property type="entry name" value="Ribonuclease H-like superfamily/Ribonuclease H"/>
    <property type="match status" value="1"/>
</dbReference>
<dbReference type="Proteomes" id="UP000003577">
    <property type="component" value="Unassembled WGS sequence"/>
</dbReference>
<evidence type="ECO:0000313" key="3">
    <source>
        <dbReference type="EMBL" id="EDK23533.1"/>
    </source>
</evidence>
<dbReference type="InterPro" id="IPR053392">
    <property type="entry name" value="Transposase_IS30-like"/>
</dbReference>
<accession>A5KII4</accession>
<dbReference type="Pfam" id="PF13936">
    <property type="entry name" value="HTH_38"/>
    <property type="match status" value="1"/>
</dbReference>
<name>A5KII4_9FIRM</name>